<evidence type="ECO:0000313" key="3">
    <source>
        <dbReference type="EMBL" id="CAD7276265.1"/>
    </source>
</evidence>
<dbReference type="EMBL" id="OA882623">
    <property type="protein sequence ID" value="CAD7276265.1"/>
    <property type="molecule type" value="Genomic_DNA"/>
</dbReference>
<name>A0A7R9BJ13_9CRUS</name>
<feature type="coiled-coil region" evidence="1">
    <location>
        <begin position="173"/>
        <end position="205"/>
    </location>
</feature>
<feature type="region of interest" description="Disordered" evidence="2">
    <location>
        <begin position="59"/>
        <end position="88"/>
    </location>
</feature>
<organism evidence="3">
    <name type="scientific">Notodromas monacha</name>
    <dbReference type="NCBI Taxonomy" id="399045"/>
    <lineage>
        <taxon>Eukaryota</taxon>
        <taxon>Metazoa</taxon>
        <taxon>Ecdysozoa</taxon>
        <taxon>Arthropoda</taxon>
        <taxon>Crustacea</taxon>
        <taxon>Oligostraca</taxon>
        <taxon>Ostracoda</taxon>
        <taxon>Podocopa</taxon>
        <taxon>Podocopida</taxon>
        <taxon>Cypridocopina</taxon>
        <taxon>Cypridoidea</taxon>
        <taxon>Cyprididae</taxon>
        <taxon>Notodromas</taxon>
    </lineage>
</organism>
<sequence length="236" mass="27011">MDSDQSYGFPHFHDGSEEIILQEEIVGEDGTIYDEIPMSDSNAMKIAENIVPLLNDHTMKKATKRPANRRPKPARQEDDTNTRKWAQKQVQIKTMQGEFSVTMWSSGPDGDQESDDDVDKKGDIIPVEELHEDHHGIGMDPTEEVEYMNDYMVEHKIPLDGIPGIDLTDPKQVAEIAKHANRQQIQLQQHQQQLAFQQLEELQKQQYGEEGESPFSNAQLMHIDMNPDQPFLVYAE</sequence>
<dbReference type="EMBL" id="CAJPEX010000586">
    <property type="protein sequence ID" value="CAG0916417.1"/>
    <property type="molecule type" value="Genomic_DNA"/>
</dbReference>
<evidence type="ECO:0000313" key="4">
    <source>
        <dbReference type="Proteomes" id="UP000678499"/>
    </source>
</evidence>
<accession>A0A7R9BJ13</accession>
<dbReference type="AlphaFoldDB" id="A0A7R9BJ13"/>
<evidence type="ECO:0000256" key="1">
    <source>
        <dbReference type="SAM" id="Coils"/>
    </source>
</evidence>
<feature type="compositionally biased region" description="Basic residues" evidence="2">
    <location>
        <begin position="60"/>
        <end position="73"/>
    </location>
</feature>
<evidence type="ECO:0000256" key="2">
    <source>
        <dbReference type="SAM" id="MobiDB-lite"/>
    </source>
</evidence>
<proteinExistence type="predicted"/>
<reference evidence="3" key="1">
    <citation type="submission" date="2020-11" db="EMBL/GenBank/DDBJ databases">
        <authorList>
            <person name="Tran Van P."/>
        </authorList>
    </citation>
    <scope>NUCLEOTIDE SEQUENCE</scope>
</reference>
<protein>
    <submittedName>
        <fullName evidence="3">Uncharacterized protein</fullName>
    </submittedName>
</protein>
<keyword evidence="4" id="KW-1185">Reference proteome</keyword>
<dbReference type="OrthoDB" id="10264072at2759"/>
<gene>
    <name evidence="3" type="ORF">NMOB1V02_LOCUS4036</name>
</gene>
<keyword evidence="1" id="KW-0175">Coiled coil</keyword>
<dbReference type="Proteomes" id="UP000678499">
    <property type="component" value="Unassembled WGS sequence"/>
</dbReference>